<accession>A0ABD2XET3</accession>
<dbReference type="Proteomes" id="UP001627154">
    <property type="component" value="Unassembled WGS sequence"/>
</dbReference>
<proteinExistence type="predicted"/>
<organism evidence="1 2">
    <name type="scientific">Trichogramma kaykai</name>
    <dbReference type="NCBI Taxonomy" id="54128"/>
    <lineage>
        <taxon>Eukaryota</taxon>
        <taxon>Metazoa</taxon>
        <taxon>Ecdysozoa</taxon>
        <taxon>Arthropoda</taxon>
        <taxon>Hexapoda</taxon>
        <taxon>Insecta</taxon>
        <taxon>Pterygota</taxon>
        <taxon>Neoptera</taxon>
        <taxon>Endopterygota</taxon>
        <taxon>Hymenoptera</taxon>
        <taxon>Apocrita</taxon>
        <taxon>Proctotrupomorpha</taxon>
        <taxon>Chalcidoidea</taxon>
        <taxon>Trichogrammatidae</taxon>
        <taxon>Trichogramma</taxon>
    </lineage>
</organism>
<dbReference type="AlphaFoldDB" id="A0ABD2XET3"/>
<gene>
    <name evidence="1" type="ORF">TKK_003444</name>
</gene>
<keyword evidence="2" id="KW-1185">Reference proteome</keyword>
<name>A0ABD2XET3_9HYME</name>
<protein>
    <submittedName>
        <fullName evidence="1">Uncharacterized protein</fullName>
    </submittedName>
</protein>
<comment type="caution">
    <text evidence="1">The sequence shown here is derived from an EMBL/GenBank/DDBJ whole genome shotgun (WGS) entry which is preliminary data.</text>
</comment>
<evidence type="ECO:0000313" key="2">
    <source>
        <dbReference type="Proteomes" id="UP001627154"/>
    </source>
</evidence>
<dbReference type="EMBL" id="JBJJXI010000028">
    <property type="protein sequence ID" value="KAL3403757.1"/>
    <property type="molecule type" value="Genomic_DNA"/>
</dbReference>
<reference evidence="1 2" key="1">
    <citation type="journal article" date="2024" name="bioRxiv">
        <title>A reference genome for Trichogramma kaykai: A tiny desert-dwelling parasitoid wasp with competing sex-ratio distorters.</title>
        <authorList>
            <person name="Culotta J."/>
            <person name="Lindsey A.R."/>
        </authorList>
    </citation>
    <scope>NUCLEOTIDE SEQUENCE [LARGE SCALE GENOMIC DNA]</scope>
    <source>
        <strain evidence="1 2">KSX58</strain>
    </source>
</reference>
<sequence length="243" mass="28255">MPSDARAHSLVFYSGVRTQARGRRDRYIKTETEKLANSTVRCVLYIDIVIYIDRQSQQQQAQARAISTAAVVLPLCTRARLCICELRRCLYGFVRAADRYPHLLNERECLYMFNDRCRVLKQLLRIEKGFKSNREYNSEKRAARSSEGPALFVYSSPQGRIYNSGDFRLRRARPKLLSYYKTCAEYRDGATMKNAMTNHNMFRTMIVTFSIEYHRPDVMVISSITSAKHVVNFNYENEWGASP</sequence>
<evidence type="ECO:0000313" key="1">
    <source>
        <dbReference type="EMBL" id="KAL3403757.1"/>
    </source>
</evidence>